<comment type="caution">
    <text evidence="1">The sequence shown here is derived from an EMBL/GenBank/DDBJ whole genome shotgun (WGS) entry which is preliminary data.</text>
</comment>
<protein>
    <submittedName>
        <fullName evidence="1">852_t:CDS:1</fullName>
    </submittedName>
</protein>
<accession>A0ACA9L5Z5</accession>
<name>A0ACA9L5Z5_9GLOM</name>
<keyword evidence="2" id="KW-1185">Reference proteome</keyword>
<dbReference type="EMBL" id="CAJVPM010004119">
    <property type="protein sequence ID" value="CAG8509292.1"/>
    <property type="molecule type" value="Genomic_DNA"/>
</dbReference>
<gene>
    <name evidence="1" type="ORF">SCALOS_LOCUS3584</name>
</gene>
<evidence type="ECO:0000313" key="2">
    <source>
        <dbReference type="Proteomes" id="UP000789860"/>
    </source>
</evidence>
<dbReference type="Proteomes" id="UP000789860">
    <property type="component" value="Unassembled WGS sequence"/>
</dbReference>
<reference evidence="1" key="1">
    <citation type="submission" date="2021-06" db="EMBL/GenBank/DDBJ databases">
        <authorList>
            <person name="Kallberg Y."/>
            <person name="Tangrot J."/>
            <person name="Rosling A."/>
        </authorList>
    </citation>
    <scope>NUCLEOTIDE SEQUENCE</scope>
    <source>
        <strain evidence="1">AU212A</strain>
    </source>
</reference>
<proteinExistence type="predicted"/>
<sequence>MAIRYVLDSPHICNYCIAKLFSNKTEEICCLRGKLYIYDTEHEVDNRLTIMPKLCRDTLEVIRSVLNHYNPFVADFHSITSCGNIIDLRLLIRANNSLDQRTYNAPTASQVAAI</sequence>
<organism evidence="1 2">
    <name type="scientific">Scutellospora calospora</name>
    <dbReference type="NCBI Taxonomy" id="85575"/>
    <lineage>
        <taxon>Eukaryota</taxon>
        <taxon>Fungi</taxon>
        <taxon>Fungi incertae sedis</taxon>
        <taxon>Mucoromycota</taxon>
        <taxon>Glomeromycotina</taxon>
        <taxon>Glomeromycetes</taxon>
        <taxon>Diversisporales</taxon>
        <taxon>Gigasporaceae</taxon>
        <taxon>Scutellospora</taxon>
    </lineage>
</organism>
<evidence type="ECO:0000313" key="1">
    <source>
        <dbReference type="EMBL" id="CAG8509292.1"/>
    </source>
</evidence>